<feature type="compositionally biased region" description="Basic and acidic residues" evidence="10">
    <location>
        <begin position="1"/>
        <end position="11"/>
    </location>
</feature>
<dbReference type="STRING" id="33528.ENSGAFP00000003836"/>
<feature type="compositionally biased region" description="Low complexity" evidence="10">
    <location>
        <begin position="101"/>
        <end position="113"/>
    </location>
</feature>
<dbReference type="GO" id="GO:0005634">
    <property type="term" value="C:nucleus"/>
    <property type="evidence" value="ECO:0007669"/>
    <property type="project" value="UniProtKB-SubCell"/>
</dbReference>
<dbReference type="PRINTS" id="PR00449">
    <property type="entry name" value="RASTRNSFRMNG"/>
</dbReference>
<dbReference type="Pfam" id="PF00071">
    <property type="entry name" value="Ras"/>
    <property type="match status" value="1"/>
</dbReference>
<dbReference type="CDD" id="cd00086">
    <property type="entry name" value="homeodomain"/>
    <property type="match status" value="1"/>
</dbReference>
<dbReference type="NCBIfam" id="TIGR00231">
    <property type="entry name" value="small_GTP"/>
    <property type="match status" value="1"/>
</dbReference>
<keyword evidence="6 8" id="KW-0371">Homeobox</keyword>
<dbReference type="SMART" id="SM00174">
    <property type="entry name" value="RHO"/>
    <property type="match status" value="1"/>
</dbReference>
<evidence type="ECO:0000256" key="8">
    <source>
        <dbReference type="PROSITE-ProRule" id="PRU00108"/>
    </source>
</evidence>
<dbReference type="InterPro" id="IPR009057">
    <property type="entry name" value="Homeodomain-like_sf"/>
</dbReference>
<feature type="compositionally biased region" description="Low complexity" evidence="10">
    <location>
        <begin position="504"/>
        <end position="514"/>
    </location>
</feature>
<feature type="region of interest" description="Disordered" evidence="10">
    <location>
        <begin position="403"/>
        <end position="436"/>
    </location>
</feature>
<dbReference type="AlphaFoldDB" id="A0A315VS49"/>
<keyword evidence="7 8" id="KW-0539">Nucleus</keyword>
<accession>A0A315VS49</accession>
<dbReference type="SUPFAM" id="SSF46689">
    <property type="entry name" value="Homeodomain-like"/>
    <property type="match status" value="1"/>
</dbReference>
<dbReference type="PROSITE" id="PS50071">
    <property type="entry name" value="HOMEOBOX_2"/>
    <property type="match status" value="1"/>
</dbReference>
<dbReference type="Pfam" id="PF00046">
    <property type="entry name" value="Homeodomain"/>
    <property type="match status" value="1"/>
</dbReference>
<feature type="DNA-binding region" description="Homeobox" evidence="8">
    <location>
        <begin position="24"/>
        <end position="83"/>
    </location>
</feature>
<protein>
    <recommendedName>
        <fullName evidence="11">Homeobox domain-containing protein</fullName>
    </recommendedName>
</protein>
<dbReference type="InterPro" id="IPR051306">
    <property type="entry name" value="Homeobox_regulator"/>
</dbReference>
<feature type="region of interest" description="Disordered" evidence="10">
    <location>
        <begin position="490"/>
        <end position="524"/>
    </location>
</feature>
<feature type="region of interest" description="Disordered" evidence="10">
    <location>
        <begin position="1"/>
        <end position="34"/>
    </location>
</feature>
<evidence type="ECO:0000313" key="12">
    <source>
        <dbReference type="EMBL" id="PWA26041.1"/>
    </source>
</evidence>
<feature type="region of interest" description="Disordered" evidence="10">
    <location>
        <begin position="93"/>
        <end position="126"/>
    </location>
</feature>
<feature type="compositionally biased region" description="Basic and acidic residues" evidence="10">
    <location>
        <begin position="359"/>
        <end position="371"/>
    </location>
</feature>
<dbReference type="Gene3D" id="3.40.50.300">
    <property type="entry name" value="P-loop containing nucleotide triphosphate hydrolases"/>
    <property type="match status" value="1"/>
</dbReference>
<evidence type="ECO:0000259" key="11">
    <source>
        <dbReference type="PROSITE" id="PS50071"/>
    </source>
</evidence>
<dbReference type="GO" id="GO:0003924">
    <property type="term" value="F:GTPase activity"/>
    <property type="evidence" value="ECO:0007669"/>
    <property type="project" value="InterPro"/>
</dbReference>
<name>A0A315VS49_GAMAF</name>
<evidence type="ECO:0000256" key="6">
    <source>
        <dbReference type="ARBA" id="ARBA00023155"/>
    </source>
</evidence>
<keyword evidence="5 8" id="KW-0238">DNA-binding</keyword>
<feature type="region of interest" description="Disordered" evidence="10">
    <location>
        <begin position="207"/>
        <end position="245"/>
    </location>
</feature>
<evidence type="ECO:0000313" key="13">
    <source>
        <dbReference type="Proteomes" id="UP000250572"/>
    </source>
</evidence>
<keyword evidence="3" id="KW-0217">Developmental protein</keyword>
<dbReference type="InterPro" id="IPR001806">
    <property type="entry name" value="Small_GTPase"/>
</dbReference>
<evidence type="ECO:0000256" key="5">
    <source>
        <dbReference type="ARBA" id="ARBA00023125"/>
    </source>
</evidence>
<dbReference type="InterPro" id="IPR001356">
    <property type="entry name" value="HD"/>
</dbReference>
<evidence type="ECO:0000256" key="7">
    <source>
        <dbReference type="ARBA" id="ARBA00023242"/>
    </source>
</evidence>
<dbReference type="InterPro" id="IPR027417">
    <property type="entry name" value="P-loop_NTPase"/>
</dbReference>
<dbReference type="GO" id="GO:0000981">
    <property type="term" value="F:DNA-binding transcription factor activity, RNA polymerase II-specific"/>
    <property type="evidence" value="ECO:0007669"/>
    <property type="project" value="TreeGrafter"/>
</dbReference>
<feature type="compositionally biased region" description="Pro residues" evidence="10">
    <location>
        <begin position="114"/>
        <end position="125"/>
    </location>
</feature>
<gene>
    <name evidence="12" type="ORF">CCH79_00001392</name>
</gene>
<dbReference type="SMART" id="SM00389">
    <property type="entry name" value="HOX"/>
    <property type="match status" value="1"/>
</dbReference>
<evidence type="ECO:0000256" key="1">
    <source>
        <dbReference type="ARBA" id="ARBA00004123"/>
    </source>
</evidence>
<feature type="compositionally biased region" description="Low complexity" evidence="10">
    <location>
        <begin position="13"/>
        <end position="22"/>
    </location>
</feature>
<dbReference type="Proteomes" id="UP000250572">
    <property type="component" value="Unassembled WGS sequence"/>
</dbReference>
<organism evidence="12 13">
    <name type="scientific">Gambusia affinis</name>
    <name type="common">Western mosquitofish</name>
    <name type="synonym">Heterandria affinis</name>
    <dbReference type="NCBI Taxonomy" id="33528"/>
    <lineage>
        <taxon>Eukaryota</taxon>
        <taxon>Metazoa</taxon>
        <taxon>Chordata</taxon>
        <taxon>Craniata</taxon>
        <taxon>Vertebrata</taxon>
        <taxon>Euteleostomi</taxon>
        <taxon>Actinopterygii</taxon>
        <taxon>Neopterygii</taxon>
        <taxon>Teleostei</taxon>
        <taxon>Neoteleostei</taxon>
        <taxon>Acanthomorphata</taxon>
        <taxon>Ovalentaria</taxon>
        <taxon>Atherinomorphae</taxon>
        <taxon>Cyprinodontiformes</taxon>
        <taxon>Poeciliidae</taxon>
        <taxon>Poeciliinae</taxon>
        <taxon>Gambusia</taxon>
    </lineage>
</organism>
<dbReference type="GO" id="GO:0000977">
    <property type="term" value="F:RNA polymerase II transcription regulatory region sequence-specific DNA binding"/>
    <property type="evidence" value="ECO:0007669"/>
    <property type="project" value="TreeGrafter"/>
</dbReference>
<dbReference type="GO" id="GO:0005525">
    <property type="term" value="F:GTP binding"/>
    <property type="evidence" value="ECO:0007669"/>
    <property type="project" value="InterPro"/>
</dbReference>
<dbReference type="PANTHER" id="PTHR46123:SF4">
    <property type="entry name" value="MIX-TYPE HOMEOBOX GENE 1-RELATED"/>
    <property type="match status" value="1"/>
</dbReference>
<feature type="domain" description="Homeobox" evidence="11">
    <location>
        <begin position="22"/>
        <end position="82"/>
    </location>
</feature>
<dbReference type="EMBL" id="NHOQ01001229">
    <property type="protein sequence ID" value="PWA26041.1"/>
    <property type="molecule type" value="Genomic_DNA"/>
</dbReference>
<feature type="compositionally biased region" description="Low complexity" evidence="10">
    <location>
        <begin position="212"/>
        <end position="228"/>
    </location>
</feature>
<dbReference type="InterPro" id="IPR005225">
    <property type="entry name" value="Small_GTP-bd"/>
</dbReference>
<dbReference type="SUPFAM" id="SSF52540">
    <property type="entry name" value="P-loop containing nucleoside triphosphate hydrolases"/>
    <property type="match status" value="1"/>
</dbReference>
<dbReference type="PANTHER" id="PTHR46123">
    <property type="entry name" value="MIX-TYPE HOMEOBOX GENE 1-RELATED"/>
    <property type="match status" value="1"/>
</dbReference>
<proteinExistence type="inferred from homology"/>
<evidence type="ECO:0000256" key="9">
    <source>
        <dbReference type="RuleBase" id="RU000682"/>
    </source>
</evidence>
<dbReference type="Gene3D" id="1.10.10.60">
    <property type="entry name" value="Homeodomain-like"/>
    <property type="match status" value="1"/>
</dbReference>
<evidence type="ECO:0000256" key="3">
    <source>
        <dbReference type="ARBA" id="ARBA00022473"/>
    </source>
</evidence>
<comment type="subcellular location">
    <subcellularLocation>
        <location evidence="1 8 9">Nucleus</location>
    </subcellularLocation>
</comment>
<evidence type="ECO:0000256" key="10">
    <source>
        <dbReference type="SAM" id="MobiDB-lite"/>
    </source>
</evidence>
<comment type="similarity">
    <text evidence="2">Belongs to the paired homeobox family.</text>
</comment>
<sequence>MWKDSSNDEVRPAASGSGSSRSASRRKRTSFSKEHVELLRATFETDPYPGISLRENLSQTTGLPESRIQVWFQNRRARTLKCKEAKKALWMSSSPHHDAFSSPPSVASSGSPAPLKPRGPPPTYPAPLKQEMDKATYYSQYPPAYSPPDQYRSLFGHQSSYTRESSPPMWGMWPQPGTQTPPAPPLWCKTLEMMNFAANGSNVSYPEQQMYSNSSSTSQPSTPSTPDSGYWDASARNNPQLGGPYSQLERFWTGTALEESGEPQPPTMTQQAPLPVLSLQDILGELNENWLEGEILEGPKKYQRQLPTAAALIQALVVIPLRHFPPVFGLNLSLHSHADLTPPPVASPSAALCSHPSHRNKDQRSEDDSSTHQKHKSCNPGSPSRRTAGWFFGFRARLRLSTQLVQQQRRRRRLSAPGSVRQQDTPRTGADPPDHKTRSLLAFTGKTPLHISSDRAIRWKHRNKLRVGSVASGGQEGCCSSPTRCTAQSASQAGDARRGAGIPTQLQRQQVGTTGRRGDGGGSAGIMANGTGSIMLKCVVVGDGAVGKTCLLMSYANDAFPEEYVPTVFDHYAVSVNVGGKQYLLGLYDTAGQLSKRASKTPTGLPATKLQQVMVFTHGFAARLWCVVDSDGSEGLQ</sequence>
<dbReference type="FunFam" id="1.10.10.60:FF:000312">
    <property type="entry name" value="Mix-type homeobox gene 1"/>
    <property type="match status" value="1"/>
</dbReference>
<feature type="region of interest" description="Disordered" evidence="10">
    <location>
        <begin position="343"/>
        <end position="384"/>
    </location>
</feature>
<evidence type="ECO:0000256" key="4">
    <source>
        <dbReference type="ARBA" id="ARBA00022741"/>
    </source>
</evidence>
<comment type="caution">
    <text evidence="12">The sequence shown here is derived from an EMBL/GenBank/DDBJ whole genome shotgun (WGS) entry which is preliminary data.</text>
</comment>
<evidence type="ECO:0000256" key="2">
    <source>
        <dbReference type="ARBA" id="ARBA00005733"/>
    </source>
</evidence>
<keyword evidence="13" id="KW-1185">Reference proteome</keyword>
<keyword evidence="4" id="KW-0547">Nucleotide-binding</keyword>
<reference evidence="12 13" key="1">
    <citation type="journal article" date="2018" name="G3 (Bethesda)">
        <title>A High-Quality Reference Genome for the Invasive Mosquitofish Gambusia affinis Using a Chicago Library.</title>
        <authorList>
            <person name="Hoffberg S.L."/>
            <person name="Troendle N.J."/>
            <person name="Glenn T.C."/>
            <person name="Mahmud O."/>
            <person name="Louha S."/>
            <person name="Chalopin D."/>
            <person name="Bennetzen J.L."/>
            <person name="Mauricio R."/>
        </authorList>
    </citation>
    <scope>NUCLEOTIDE SEQUENCE [LARGE SCALE GENOMIC DNA]</scope>
    <source>
        <strain evidence="12">NE01/NJP1002.9</strain>
        <tissue evidence="12">Muscle</tissue>
    </source>
</reference>